<keyword evidence="2" id="KW-1185">Reference proteome</keyword>
<proteinExistence type="predicted"/>
<gene>
    <name evidence="1" type="ORF">EV147_5201</name>
</gene>
<organism evidence="1 2">
    <name type="scientific">Cupriavidus agavae</name>
    <dbReference type="NCBI Taxonomy" id="1001822"/>
    <lineage>
        <taxon>Bacteria</taxon>
        <taxon>Pseudomonadati</taxon>
        <taxon>Pseudomonadota</taxon>
        <taxon>Betaproteobacteria</taxon>
        <taxon>Burkholderiales</taxon>
        <taxon>Burkholderiaceae</taxon>
        <taxon>Cupriavidus</taxon>
    </lineage>
</organism>
<evidence type="ECO:0000313" key="2">
    <source>
        <dbReference type="Proteomes" id="UP000291078"/>
    </source>
</evidence>
<protein>
    <submittedName>
        <fullName evidence="1">Uncharacterized protein</fullName>
    </submittedName>
</protein>
<reference evidence="1 2" key="1">
    <citation type="journal article" date="2015" name="Stand. Genomic Sci.">
        <title>Genomic Encyclopedia of Bacterial and Archaeal Type Strains, Phase III: the genomes of soil and plant-associated and newly described type strains.</title>
        <authorList>
            <person name="Whitman W.B."/>
            <person name="Woyke T."/>
            <person name="Klenk H.P."/>
            <person name="Zhou Y."/>
            <person name="Lilburn T.G."/>
            <person name="Beck B.J."/>
            <person name="De Vos P."/>
            <person name="Vandamme P."/>
            <person name="Eisen J.A."/>
            <person name="Garrity G."/>
            <person name="Hugenholtz P."/>
            <person name="Kyrpides N.C."/>
        </authorList>
    </citation>
    <scope>NUCLEOTIDE SEQUENCE [LARGE SCALE GENOMIC DNA]</scope>
    <source>
        <strain evidence="1 2">ASC-9842</strain>
    </source>
</reference>
<evidence type="ECO:0000313" key="1">
    <source>
        <dbReference type="EMBL" id="RZT28833.1"/>
    </source>
</evidence>
<comment type="caution">
    <text evidence="1">The sequence shown here is derived from an EMBL/GenBank/DDBJ whole genome shotgun (WGS) entry which is preliminary data.</text>
</comment>
<dbReference type="AlphaFoldDB" id="A0A4Q7R7P8"/>
<dbReference type="Proteomes" id="UP000291078">
    <property type="component" value="Unassembled WGS sequence"/>
</dbReference>
<sequence>MGRPIRANAKLSADRLAGIVAELEHWRDRELGLDLTWERVEMFSGYSRQALSSHPEILRAFQEAKRSLGCPDRPSRSRGLDEELAFQDRTIVRLRQELSRYEMLEQQWHARWQRVALHCGRLGLRLEELDQPLEQTIQSDPRRGV</sequence>
<name>A0A4Q7R7P8_9BURK</name>
<accession>A0A4Q7R7P8</accession>
<dbReference type="EMBL" id="SGXM01000016">
    <property type="protein sequence ID" value="RZT28833.1"/>
    <property type="molecule type" value="Genomic_DNA"/>
</dbReference>